<reference evidence="1 2" key="1">
    <citation type="journal article" date="2012" name="Science">
        <title>The Paleozoic origin of enzymatic lignin decomposition reconstructed from 31 fungal genomes.</title>
        <authorList>
            <person name="Floudas D."/>
            <person name="Binder M."/>
            <person name="Riley R."/>
            <person name="Barry K."/>
            <person name="Blanchette R.A."/>
            <person name="Henrissat B."/>
            <person name="Martinez A.T."/>
            <person name="Otillar R."/>
            <person name="Spatafora J.W."/>
            <person name="Yadav J.S."/>
            <person name="Aerts A."/>
            <person name="Benoit I."/>
            <person name="Boyd A."/>
            <person name="Carlson A."/>
            <person name="Copeland A."/>
            <person name="Coutinho P.M."/>
            <person name="de Vries R.P."/>
            <person name="Ferreira P."/>
            <person name="Findley K."/>
            <person name="Foster B."/>
            <person name="Gaskell J."/>
            <person name="Glotzer D."/>
            <person name="Gorecki P."/>
            <person name="Heitman J."/>
            <person name="Hesse C."/>
            <person name="Hori C."/>
            <person name="Igarashi K."/>
            <person name="Jurgens J.A."/>
            <person name="Kallen N."/>
            <person name="Kersten P."/>
            <person name="Kohler A."/>
            <person name="Kuees U."/>
            <person name="Kumar T.K.A."/>
            <person name="Kuo A."/>
            <person name="LaButti K."/>
            <person name="Larrondo L.F."/>
            <person name="Lindquist E."/>
            <person name="Ling A."/>
            <person name="Lombard V."/>
            <person name="Lucas S."/>
            <person name="Lundell T."/>
            <person name="Martin R."/>
            <person name="McLaughlin D.J."/>
            <person name="Morgenstern I."/>
            <person name="Morin E."/>
            <person name="Murat C."/>
            <person name="Nagy L.G."/>
            <person name="Nolan M."/>
            <person name="Ohm R.A."/>
            <person name="Patyshakuliyeva A."/>
            <person name="Rokas A."/>
            <person name="Ruiz-Duenas F.J."/>
            <person name="Sabat G."/>
            <person name="Salamov A."/>
            <person name="Samejima M."/>
            <person name="Schmutz J."/>
            <person name="Slot J.C."/>
            <person name="St John F."/>
            <person name="Stenlid J."/>
            <person name="Sun H."/>
            <person name="Sun S."/>
            <person name="Syed K."/>
            <person name="Tsang A."/>
            <person name="Wiebenga A."/>
            <person name="Young D."/>
            <person name="Pisabarro A."/>
            <person name="Eastwood D.C."/>
            <person name="Martin F."/>
            <person name="Cullen D."/>
            <person name="Grigoriev I.V."/>
            <person name="Hibbett D.S."/>
        </authorList>
    </citation>
    <scope>NUCLEOTIDE SEQUENCE [LARGE SCALE GENOMIC DNA]</scope>
    <source>
        <strain evidence="1 2">ATCC 11539</strain>
    </source>
</reference>
<dbReference type="STRING" id="670483.S7RTC4"/>
<dbReference type="Proteomes" id="UP000030669">
    <property type="component" value="Unassembled WGS sequence"/>
</dbReference>
<gene>
    <name evidence="1" type="ORF">GLOTRDRAFT_40361</name>
</gene>
<dbReference type="GeneID" id="19305973"/>
<organism evidence="1 2">
    <name type="scientific">Gloeophyllum trabeum (strain ATCC 11539 / FP-39264 / Madison 617)</name>
    <name type="common">Brown rot fungus</name>
    <dbReference type="NCBI Taxonomy" id="670483"/>
    <lineage>
        <taxon>Eukaryota</taxon>
        <taxon>Fungi</taxon>
        <taxon>Dikarya</taxon>
        <taxon>Basidiomycota</taxon>
        <taxon>Agaricomycotina</taxon>
        <taxon>Agaricomycetes</taxon>
        <taxon>Gloeophyllales</taxon>
        <taxon>Gloeophyllaceae</taxon>
        <taxon>Gloeophyllum</taxon>
    </lineage>
</organism>
<accession>S7RTC4</accession>
<dbReference type="RefSeq" id="XP_007864833.1">
    <property type="nucleotide sequence ID" value="XM_007866642.1"/>
</dbReference>
<sequence>GLRHFAKGISSISQWTGNEQQQMAHIFIAICTGAVDNRVTKAASYLLNFIHYSQYQRHTSETLALMQQALDGFHEVKDIFVDYLVRKEFNIHSLLHYVSAIRSLGTADGYNTESPEWLHIEYAKKAYHVSNKRDYEIQMTRWLQRQDAEDEEEGSNDDEYETLAEMLWVSHLEDSVRIARRCPHPNLHLADLEHDYSAVDFLPALCTFLVEHYPDINVTLSHFDVFNMYKTALVPLPPSYHFPDNSSRYTRIHAVPIRRMRDPRKADTPAHFDTVLAMEDRRERQLDPHGMRGLRIAEVRVIFTLPPELGGAHHQEPLAYVHWYRPLQSLDPVTTMYKLVPSTHHARPNLSIIRVSDILRTCHLAPKYGSAAVRSSWTSTSGSDLLLNKYIDLQMFDMLCPHVYT</sequence>
<name>S7RTC4_GLOTA</name>
<proteinExistence type="predicted"/>
<dbReference type="OrthoDB" id="2418900at2759"/>
<evidence type="ECO:0000313" key="2">
    <source>
        <dbReference type="Proteomes" id="UP000030669"/>
    </source>
</evidence>
<evidence type="ECO:0000313" key="1">
    <source>
        <dbReference type="EMBL" id="EPQ56384.1"/>
    </source>
</evidence>
<feature type="non-terminal residue" evidence="1">
    <location>
        <position position="1"/>
    </location>
</feature>
<dbReference type="EMBL" id="KB469300">
    <property type="protein sequence ID" value="EPQ56384.1"/>
    <property type="molecule type" value="Genomic_DNA"/>
</dbReference>
<protein>
    <submittedName>
        <fullName evidence="1">Uncharacterized protein</fullName>
    </submittedName>
</protein>
<dbReference type="AlphaFoldDB" id="S7RTC4"/>
<dbReference type="HOGENOM" id="CLU_006344_0_1_1"/>
<dbReference type="OMA" id="DIFRCIS"/>
<dbReference type="eggNOG" id="ENOG502SHSB">
    <property type="taxonomic scope" value="Eukaryota"/>
</dbReference>
<dbReference type="KEGG" id="gtr:GLOTRDRAFT_40361"/>
<keyword evidence="2" id="KW-1185">Reference proteome</keyword>